<keyword evidence="1" id="KW-1133">Transmembrane helix</keyword>
<evidence type="ECO:0000313" key="3">
    <source>
        <dbReference type="Proteomes" id="UP000091820"/>
    </source>
</evidence>
<dbReference type="EnsemblMetazoa" id="GBRI035939-RA">
    <property type="protein sequence ID" value="GBRI035939-PA"/>
    <property type="gene ID" value="GBRI035939"/>
</dbReference>
<evidence type="ECO:0000313" key="2">
    <source>
        <dbReference type="EnsemblMetazoa" id="GBRI035939-PA"/>
    </source>
</evidence>
<dbReference type="AlphaFoldDB" id="A0A1A9WXC2"/>
<keyword evidence="1" id="KW-0812">Transmembrane</keyword>
<evidence type="ECO:0000256" key="1">
    <source>
        <dbReference type="SAM" id="Phobius"/>
    </source>
</evidence>
<reference evidence="3" key="1">
    <citation type="submission" date="2014-03" db="EMBL/GenBank/DDBJ databases">
        <authorList>
            <person name="Aksoy S."/>
            <person name="Warren W."/>
            <person name="Wilson R.K."/>
        </authorList>
    </citation>
    <scope>NUCLEOTIDE SEQUENCE [LARGE SCALE GENOMIC DNA]</scope>
    <source>
        <strain evidence="3">IAEA</strain>
    </source>
</reference>
<dbReference type="VEuPathDB" id="VectorBase:GBRI035939"/>
<organism evidence="2 3">
    <name type="scientific">Glossina brevipalpis</name>
    <dbReference type="NCBI Taxonomy" id="37001"/>
    <lineage>
        <taxon>Eukaryota</taxon>
        <taxon>Metazoa</taxon>
        <taxon>Ecdysozoa</taxon>
        <taxon>Arthropoda</taxon>
        <taxon>Hexapoda</taxon>
        <taxon>Insecta</taxon>
        <taxon>Pterygota</taxon>
        <taxon>Neoptera</taxon>
        <taxon>Endopterygota</taxon>
        <taxon>Diptera</taxon>
        <taxon>Brachycera</taxon>
        <taxon>Muscomorpha</taxon>
        <taxon>Hippoboscoidea</taxon>
        <taxon>Glossinidae</taxon>
        <taxon>Glossina</taxon>
    </lineage>
</organism>
<keyword evidence="3" id="KW-1185">Reference proteome</keyword>
<protein>
    <submittedName>
        <fullName evidence="2">Uncharacterized protein</fullName>
    </submittedName>
</protein>
<sequence>MFRSRYVLRNSIITKKQKYIIPDNGVYNSNVNISCNYYCYEKHLYDCFLLYKRKFEYIPMKYTFRAAMPKSILSVVVLFEILFAHSFLLFISKIFVFVFRYCEKVSMTCWGIENFIILSSIMERLSVLSKV</sequence>
<feature type="transmembrane region" description="Helical" evidence="1">
    <location>
        <begin position="72"/>
        <end position="99"/>
    </location>
</feature>
<accession>A0A1A9WXC2</accession>
<name>A0A1A9WXC2_9MUSC</name>
<dbReference type="Proteomes" id="UP000091820">
    <property type="component" value="Unassembled WGS sequence"/>
</dbReference>
<keyword evidence="1" id="KW-0472">Membrane</keyword>
<reference evidence="2" key="2">
    <citation type="submission" date="2020-05" db="UniProtKB">
        <authorList>
            <consortium name="EnsemblMetazoa"/>
        </authorList>
    </citation>
    <scope>IDENTIFICATION</scope>
    <source>
        <strain evidence="2">IAEA</strain>
    </source>
</reference>
<proteinExistence type="predicted"/>